<organism evidence="1">
    <name type="scientific">mine drainage metagenome</name>
    <dbReference type="NCBI Taxonomy" id="410659"/>
    <lineage>
        <taxon>unclassified sequences</taxon>
        <taxon>metagenomes</taxon>
        <taxon>ecological metagenomes</taxon>
    </lineage>
</organism>
<name>A0A1J5PCD9_9ZZZZ</name>
<reference evidence="1" key="1">
    <citation type="submission" date="2016-10" db="EMBL/GenBank/DDBJ databases">
        <title>Sequence of Gallionella enrichment culture.</title>
        <authorList>
            <person name="Poehlein A."/>
            <person name="Muehling M."/>
            <person name="Daniel R."/>
        </authorList>
    </citation>
    <scope>NUCLEOTIDE SEQUENCE</scope>
</reference>
<comment type="caution">
    <text evidence="1">The sequence shown here is derived from an EMBL/GenBank/DDBJ whole genome shotgun (WGS) entry which is preliminary data.</text>
</comment>
<dbReference type="AlphaFoldDB" id="A0A1J5PCD9"/>
<dbReference type="EMBL" id="MLJW01004980">
    <property type="protein sequence ID" value="OIQ68990.1"/>
    <property type="molecule type" value="Genomic_DNA"/>
</dbReference>
<accession>A0A1J5PCD9</accession>
<proteinExistence type="predicted"/>
<gene>
    <name evidence="1" type="ORF">GALL_494110</name>
</gene>
<sequence>MCGEINETDSGSKPDGSGEPMVVGVGVVDRVAIEVAFVLVGAVMTPRPITDARITASTATTDQMITFVCFVMALLP</sequence>
<evidence type="ECO:0000313" key="1">
    <source>
        <dbReference type="EMBL" id="OIQ68990.1"/>
    </source>
</evidence>
<protein>
    <submittedName>
        <fullName evidence="1">Uncharacterized protein</fullName>
    </submittedName>
</protein>